<dbReference type="EMBL" id="JANGCH010000004">
    <property type="protein sequence ID" value="MCQ5121510.1"/>
    <property type="molecule type" value="Genomic_DNA"/>
</dbReference>
<name>A0ABT1SLF4_9FIRM</name>
<evidence type="ECO:0000313" key="2">
    <source>
        <dbReference type="Proteomes" id="UP001524435"/>
    </source>
</evidence>
<evidence type="ECO:0000313" key="1">
    <source>
        <dbReference type="EMBL" id="MCQ5121510.1"/>
    </source>
</evidence>
<comment type="caution">
    <text evidence="1">The sequence shown here is derived from an EMBL/GenBank/DDBJ whole genome shotgun (WGS) entry which is preliminary data.</text>
</comment>
<proteinExistence type="predicted"/>
<keyword evidence="2" id="KW-1185">Reference proteome</keyword>
<organism evidence="1 2">
    <name type="scientific">Massilicoli timonensis</name>
    <dbReference type="NCBI Taxonomy" id="2015901"/>
    <lineage>
        <taxon>Bacteria</taxon>
        <taxon>Bacillati</taxon>
        <taxon>Bacillota</taxon>
        <taxon>Erysipelotrichia</taxon>
        <taxon>Erysipelotrichales</taxon>
        <taxon>Erysipelotrichaceae</taxon>
        <taxon>Massilicoli</taxon>
    </lineage>
</organism>
<sequence length="115" mass="13905">MLVWIVSPLADRHKGAVTDRQHKNKKTCGLHKEENMFFWYNLSMTSTQINQENYSVFQPYMLLDFTYSYEKNVDKCDLSRTVMEIMERIDLNKYIDLHNYDKRAYHPGMIRLKIF</sequence>
<reference evidence="1 2" key="1">
    <citation type="submission" date="2022-06" db="EMBL/GenBank/DDBJ databases">
        <title>Isolation of gut microbiota from human fecal samples.</title>
        <authorList>
            <person name="Pamer E.G."/>
            <person name="Barat B."/>
            <person name="Waligurski E."/>
            <person name="Medina S."/>
            <person name="Paddock L."/>
            <person name="Mostad J."/>
        </authorList>
    </citation>
    <scope>NUCLEOTIDE SEQUENCE [LARGE SCALE GENOMIC DNA]</scope>
    <source>
        <strain evidence="1 2">DFI.6.1</strain>
    </source>
</reference>
<dbReference type="Proteomes" id="UP001524435">
    <property type="component" value="Unassembled WGS sequence"/>
</dbReference>
<accession>A0ABT1SLF4</accession>
<gene>
    <name evidence="1" type="ORF">NE663_04460</name>
</gene>
<protein>
    <submittedName>
        <fullName evidence="1">Uncharacterized protein</fullName>
    </submittedName>
</protein>